<keyword evidence="6" id="KW-0106">Calcium</keyword>
<feature type="domain" description="EF-hand" evidence="13">
    <location>
        <begin position="73"/>
        <end position="108"/>
    </location>
</feature>
<keyword evidence="15" id="KW-1185">Reference proteome</keyword>
<dbReference type="Gene3D" id="1.10.238.10">
    <property type="entry name" value="EF-hand"/>
    <property type="match status" value="2"/>
</dbReference>
<evidence type="ECO:0000256" key="9">
    <source>
        <dbReference type="ARBA" id="ARBA00056975"/>
    </source>
</evidence>
<dbReference type="EMBL" id="KK120131">
    <property type="protein sequence ID" value="KFM77593.1"/>
    <property type="molecule type" value="Genomic_DNA"/>
</dbReference>
<evidence type="ECO:0000256" key="8">
    <source>
        <dbReference type="ARBA" id="ARBA00023186"/>
    </source>
</evidence>
<sequence>MSLCIRICFLILLLSLISCKAVPNPESSKRVIDKPLSDEKHYAENDVHNTEYDHQAFLGEEEARKFDQLSPEESKERLAKIVDKIDKNEDGFVTELELKDWIKYTQKKYILDDVDRQWAALNVDKKENIDWDSYKKATYSFIDEEHNEDDENDIKTYKEMMKRDKRRWAAADKNSDNQLSKEEFTDFLHPEEATHMQDIVIIETLEDIDKDGDGKLSLQEYIGDMYSGGEDDEPDWVKNEKEQFSAYRDKNNDGFMDKDEVKEWILPSDYDHSEAEAKHLIFEADDNKDKKLTKEEILNNYDLFVGSQATDFGEALTRHDEF</sequence>
<evidence type="ECO:0000256" key="3">
    <source>
        <dbReference type="ARBA" id="ARBA00022729"/>
    </source>
</evidence>
<feature type="chain" id="PRO_5001830571" description="Reticulocalbin-3" evidence="12">
    <location>
        <begin position="22"/>
        <end position="322"/>
    </location>
</feature>
<evidence type="ECO:0000256" key="1">
    <source>
        <dbReference type="ARBA" id="ARBA00004319"/>
    </source>
</evidence>
<evidence type="ECO:0000256" key="4">
    <source>
        <dbReference type="ARBA" id="ARBA00022737"/>
    </source>
</evidence>
<dbReference type="PANTHER" id="PTHR10827:SF52">
    <property type="entry name" value="IP16409P"/>
    <property type="match status" value="1"/>
</dbReference>
<feature type="domain" description="EF-hand" evidence="13">
    <location>
        <begin position="196"/>
        <end position="231"/>
    </location>
</feature>
<name>A0A087UJQ4_STEMI</name>
<keyword evidence="2" id="KW-0479">Metal-binding</keyword>
<evidence type="ECO:0000256" key="11">
    <source>
        <dbReference type="ARBA" id="ARBA00072696"/>
    </source>
</evidence>
<dbReference type="GO" id="GO:0005788">
    <property type="term" value="C:endoplasmic reticulum lumen"/>
    <property type="evidence" value="ECO:0007669"/>
    <property type="project" value="UniProtKB-SubCell"/>
</dbReference>
<dbReference type="Pfam" id="PF13202">
    <property type="entry name" value="EF-hand_5"/>
    <property type="match status" value="1"/>
</dbReference>
<comment type="subunit">
    <text evidence="10">Interacts with PCSK6 (immature form including the propeptide); probably involved in the maturation and the secretion of PCSK6.</text>
</comment>
<feature type="domain" description="EF-hand" evidence="13">
    <location>
        <begin position="249"/>
        <end position="271"/>
    </location>
</feature>
<dbReference type="PROSITE" id="PS50222">
    <property type="entry name" value="EF_HAND_2"/>
    <property type="match status" value="4"/>
</dbReference>
<dbReference type="AlphaFoldDB" id="A0A087UJQ4"/>
<accession>A0A087UJQ4</accession>
<dbReference type="InterPro" id="IPR002048">
    <property type="entry name" value="EF_hand_dom"/>
</dbReference>
<dbReference type="OrthoDB" id="293868at2759"/>
<evidence type="ECO:0000256" key="10">
    <source>
        <dbReference type="ARBA" id="ARBA00063143"/>
    </source>
</evidence>
<evidence type="ECO:0000259" key="13">
    <source>
        <dbReference type="PROSITE" id="PS50222"/>
    </source>
</evidence>
<feature type="non-terminal residue" evidence="14">
    <location>
        <position position="322"/>
    </location>
</feature>
<dbReference type="SUPFAM" id="SSF47473">
    <property type="entry name" value="EF-hand"/>
    <property type="match status" value="2"/>
</dbReference>
<keyword evidence="7" id="KW-0325">Glycoprotein</keyword>
<dbReference type="InterPro" id="IPR011992">
    <property type="entry name" value="EF-hand-dom_pair"/>
</dbReference>
<dbReference type="FunFam" id="1.10.238.10:FF:000090">
    <property type="entry name" value="calumenin isoform X2"/>
    <property type="match status" value="1"/>
</dbReference>
<dbReference type="Pfam" id="PF13499">
    <property type="entry name" value="EF-hand_7"/>
    <property type="match status" value="1"/>
</dbReference>
<comment type="function">
    <text evidence="9">Probable molecular chaperone assisting protein biosynthesis and transport in the endoplasmic reticulum. Required for the proper biosynthesis and transport of pulmonary surfactant-associated protein A/SP-A, pulmonary surfactant-associated protein D/SP-D and the lipid transporter ABCA3. By regulating both the proper expression and the degradation through the endoplasmic reticulum-associated protein degradation pathway of these proteins plays a crucial role in pulmonary surfactant homeostasis. Has an anti-fibrotic activity by negatively regulating the secretion of type I and type III collagens. This calcium-binding protein also transiently associates with immature PCSK6 and regulates its secretion.</text>
</comment>
<dbReference type="GO" id="GO:0015031">
    <property type="term" value="P:protein transport"/>
    <property type="evidence" value="ECO:0007669"/>
    <property type="project" value="UniProtKB-ARBA"/>
</dbReference>
<dbReference type="FunFam" id="1.10.238.10:FF:000104">
    <property type="entry name" value="calumenin isoform X1"/>
    <property type="match status" value="1"/>
</dbReference>
<dbReference type="PROSITE" id="PS00018">
    <property type="entry name" value="EF_HAND_1"/>
    <property type="match status" value="5"/>
</dbReference>
<evidence type="ECO:0000313" key="15">
    <source>
        <dbReference type="Proteomes" id="UP000054359"/>
    </source>
</evidence>
<dbReference type="CDD" id="cd16226">
    <property type="entry name" value="EFh_CREC_Calumenin_like"/>
    <property type="match status" value="1"/>
</dbReference>
<dbReference type="InterPro" id="IPR018247">
    <property type="entry name" value="EF_Hand_1_Ca_BS"/>
</dbReference>
<keyword evidence="4" id="KW-0677">Repeat</keyword>
<dbReference type="SMART" id="SM00054">
    <property type="entry name" value="EFh"/>
    <property type="match status" value="4"/>
</dbReference>
<keyword evidence="3 12" id="KW-0732">Signal</keyword>
<dbReference type="STRING" id="407821.A0A087UJQ4"/>
<evidence type="ECO:0000256" key="2">
    <source>
        <dbReference type="ARBA" id="ARBA00022723"/>
    </source>
</evidence>
<reference evidence="14 15" key="1">
    <citation type="submission" date="2013-11" db="EMBL/GenBank/DDBJ databases">
        <title>Genome sequencing of Stegodyphus mimosarum.</title>
        <authorList>
            <person name="Bechsgaard J."/>
        </authorList>
    </citation>
    <scope>NUCLEOTIDE SEQUENCE [LARGE SCALE GENOMIC DNA]</scope>
</reference>
<feature type="domain" description="EF-hand" evidence="13">
    <location>
        <begin position="159"/>
        <end position="194"/>
    </location>
</feature>
<evidence type="ECO:0000313" key="14">
    <source>
        <dbReference type="EMBL" id="KFM77593.1"/>
    </source>
</evidence>
<gene>
    <name evidence="14" type="ORF">X975_19023</name>
</gene>
<evidence type="ECO:0000256" key="7">
    <source>
        <dbReference type="ARBA" id="ARBA00023180"/>
    </source>
</evidence>
<dbReference type="GO" id="GO:0005509">
    <property type="term" value="F:calcium ion binding"/>
    <property type="evidence" value="ECO:0007669"/>
    <property type="project" value="InterPro"/>
</dbReference>
<dbReference type="Proteomes" id="UP000054359">
    <property type="component" value="Unassembled WGS sequence"/>
</dbReference>
<dbReference type="PROSITE" id="PS51257">
    <property type="entry name" value="PROKAR_LIPOPROTEIN"/>
    <property type="match status" value="1"/>
</dbReference>
<dbReference type="OMA" id="FEADVDH"/>
<keyword evidence="8" id="KW-0143">Chaperone</keyword>
<dbReference type="PANTHER" id="PTHR10827">
    <property type="entry name" value="RETICULOCALBIN"/>
    <property type="match status" value="1"/>
</dbReference>
<protein>
    <recommendedName>
        <fullName evidence="11">Reticulocalbin-3</fullName>
    </recommendedName>
</protein>
<keyword evidence="5" id="KW-0256">Endoplasmic reticulum</keyword>
<proteinExistence type="predicted"/>
<evidence type="ECO:0000256" key="6">
    <source>
        <dbReference type="ARBA" id="ARBA00022837"/>
    </source>
</evidence>
<evidence type="ECO:0000256" key="12">
    <source>
        <dbReference type="SAM" id="SignalP"/>
    </source>
</evidence>
<feature type="signal peptide" evidence="12">
    <location>
        <begin position="1"/>
        <end position="21"/>
    </location>
</feature>
<comment type="subcellular location">
    <subcellularLocation>
        <location evidence="1">Endoplasmic reticulum lumen</location>
    </subcellularLocation>
</comment>
<organism evidence="14 15">
    <name type="scientific">Stegodyphus mimosarum</name>
    <name type="common">African social velvet spider</name>
    <dbReference type="NCBI Taxonomy" id="407821"/>
    <lineage>
        <taxon>Eukaryota</taxon>
        <taxon>Metazoa</taxon>
        <taxon>Ecdysozoa</taxon>
        <taxon>Arthropoda</taxon>
        <taxon>Chelicerata</taxon>
        <taxon>Arachnida</taxon>
        <taxon>Araneae</taxon>
        <taxon>Araneomorphae</taxon>
        <taxon>Entelegynae</taxon>
        <taxon>Eresoidea</taxon>
        <taxon>Eresidae</taxon>
        <taxon>Stegodyphus</taxon>
    </lineage>
</organism>
<evidence type="ECO:0000256" key="5">
    <source>
        <dbReference type="ARBA" id="ARBA00022824"/>
    </source>
</evidence>